<gene>
    <name evidence="1" type="ORF">CFOL_v3_26043</name>
</gene>
<dbReference type="STRING" id="3775.A0A1Q3CR22"/>
<dbReference type="EMBL" id="BDDD01002674">
    <property type="protein sequence ID" value="GAV82592.1"/>
    <property type="molecule type" value="Genomic_DNA"/>
</dbReference>
<comment type="caution">
    <text evidence="1">The sequence shown here is derived from an EMBL/GenBank/DDBJ whole genome shotgun (WGS) entry which is preliminary data.</text>
</comment>
<evidence type="ECO:0000313" key="1">
    <source>
        <dbReference type="EMBL" id="GAV82592.1"/>
    </source>
</evidence>
<sequence length="187" mass="21159">TMKNKASVFMKKIISLVSSIAKAKSIAIKSKANAAKARLIMFSLMRNKKVLLGSISTKIHSLLGLHDKENEDDVEDQSKAIILYNAMDSGSQSTSHCTQLVEDDGDDDKYPDLTHSLFDEEGLDDFDDQGGSVIEMVRNSKEDGENFSLEDEIDHVADLFIKKFHKQMRMQKLLSFKMYQEMMERSV</sequence>
<protein>
    <submittedName>
        <fullName evidence="1">DUF761 domain-containing protein</fullName>
    </submittedName>
</protein>
<proteinExistence type="predicted"/>
<dbReference type="FunCoup" id="A0A1Q3CR22">
    <property type="interactions" value="115"/>
</dbReference>
<dbReference type="AlphaFoldDB" id="A0A1Q3CR22"/>
<dbReference type="PANTHER" id="PTHR33450">
    <property type="entry name" value="EMB|CAB67623.1-RELATED"/>
    <property type="match status" value="1"/>
</dbReference>
<evidence type="ECO:0000313" key="2">
    <source>
        <dbReference type="Proteomes" id="UP000187406"/>
    </source>
</evidence>
<dbReference type="Proteomes" id="UP000187406">
    <property type="component" value="Unassembled WGS sequence"/>
</dbReference>
<organism evidence="1 2">
    <name type="scientific">Cephalotus follicularis</name>
    <name type="common">Albany pitcher plant</name>
    <dbReference type="NCBI Taxonomy" id="3775"/>
    <lineage>
        <taxon>Eukaryota</taxon>
        <taxon>Viridiplantae</taxon>
        <taxon>Streptophyta</taxon>
        <taxon>Embryophyta</taxon>
        <taxon>Tracheophyta</taxon>
        <taxon>Spermatophyta</taxon>
        <taxon>Magnoliopsida</taxon>
        <taxon>eudicotyledons</taxon>
        <taxon>Gunneridae</taxon>
        <taxon>Pentapetalae</taxon>
        <taxon>rosids</taxon>
        <taxon>fabids</taxon>
        <taxon>Oxalidales</taxon>
        <taxon>Cephalotaceae</taxon>
        <taxon>Cephalotus</taxon>
    </lineage>
</organism>
<dbReference type="PANTHER" id="PTHR33450:SF31">
    <property type="entry name" value="EMB|CAB67623.1"/>
    <property type="match status" value="1"/>
</dbReference>
<reference evidence="2" key="1">
    <citation type="submission" date="2016-04" db="EMBL/GenBank/DDBJ databases">
        <title>Cephalotus genome sequencing.</title>
        <authorList>
            <person name="Fukushima K."/>
            <person name="Hasebe M."/>
            <person name="Fang X."/>
        </authorList>
    </citation>
    <scope>NUCLEOTIDE SEQUENCE [LARGE SCALE GENOMIC DNA]</scope>
    <source>
        <strain evidence="2">cv. St1</strain>
    </source>
</reference>
<accession>A0A1Q3CR22</accession>
<feature type="non-terminal residue" evidence="1">
    <location>
        <position position="1"/>
    </location>
</feature>
<name>A0A1Q3CR22_CEPFO</name>
<dbReference type="InterPro" id="IPR008480">
    <property type="entry name" value="DUF761_pln"/>
</dbReference>
<dbReference type="OrthoDB" id="684076at2759"/>
<keyword evidence="2" id="KW-1185">Reference proteome</keyword>
<dbReference type="InParanoid" id="A0A1Q3CR22"/>
<dbReference type="Pfam" id="PF05553">
    <property type="entry name" value="DUF761"/>
    <property type="match status" value="1"/>
</dbReference>